<dbReference type="PROSITE" id="PS51257">
    <property type="entry name" value="PROKAR_LIPOPROTEIN"/>
    <property type="match status" value="1"/>
</dbReference>
<evidence type="ECO:0000313" key="3">
    <source>
        <dbReference type="Proteomes" id="UP000800096"/>
    </source>
</evidence>
<accession>A0A6A5QKP2</accession>
<reference evidence="2" key="1">
    <citation type="journal article" date="2020" name="Stud. Mycol.">
        <title>101 Dothideomycetes genomes: a test case for predicting lifestyles and emergence of pathogens.</title>
        <authorList>
            <person name="Haridas S."/>
            <person name="Albert R."/>
            <person name="Binder M."/>
            <person name="Bloem J."/>
            <person name="Labutti K."/>
            <person name="Salamov A."/>
            <person name="Andreopoulos B."/>
            <person name="Baker S."/>
            <person name="Barry K."/>
            <person name="Bills G."/>
            <person name="Bluhm B."/>
            <person name="Cannon C."/>
            <person name="Castanera R."/>
            <person name="Culley D."/>
            <person name="Daum C."/>
            <person name="Ezra D."/>
            <person name="Gonzalez J."/>
            <person name="Henrissat B."/>
            <person name="Kuo A."/>
            <person name="Liang C."/>
            <person name="Lipzen A."/>
            <person name="Lutzoni F."/>
            <person name="Magnuson J."/>
            <person name="Mondo S."/>
            <person name="Nolan M."/>
            <person name="Ohm R."/>
            <person name="Pangilinan J."/>
            <person name="Park H.-J."/>
            <person name="Ramirez L."/>
            <person name="Alfaro M."/>
            <person name="Sun H."/>
            <person name="Tritt A."/>
            <person name="Yoshinaga Y."/>
            <person name="Zwiers L.-H."/>
            <person name="Turgeon B."/>
            <person name="Goodwin S."/>
            <person name="Spatafora J."/>
            <person name="Crous P."/>
            <person name="Grigoriev I."/>
        </authorList>
    </citation>
    <scope>NUCLEOTIDE SEQUENCE</scope>
    <source>
        <strain evidence="2">HMLAC05119</strain>
    </source>
</reference>
<keyword evidence="3" id="KW-1185">Reference proteome</keyword>
<keyword evidence="1" id="KW-1133">Transmembrane helix</keyword>
<feature type="transmembrane region" description="Helical" evidence="1">
    <location>
        <begin position="7"/>
        <end position="30"/>
    </location>
</feature>
<organism evidence="2 3">
    <name type="scientific">Ampelomyces quisqualis</name>
    <name type="common">Powdery mildew agent</name>
    <dbReference type="NCBI Taxonomy" id="50730"/>
    <lineage>
        <taxon>Eukaryota</taxon>
        <taxon>Fungi</taxon>
        <taxon>Dikarya</taxon>
        <taxon>Ascomycota</taxon>
        <taxon>Pezizomycotina</taxon>
        <taxon>Dothideomycetes</taxon>
        <taxon>Pleosporomycetidae</taxon>
        <taxon>Pleosporales</taxon>
        <taxon>Pleosporineae</taxon>
        <taxon>Phaeosphaeriaceae</taxon>
        <taxon>Ampelomyces</taxon>
    </lineage>
</organism>
<proteinExistence type="predicted"/>
<sequence>MRWQAKQFGVGGVVGCACVVFTVLYCTVLYCTCLCSGRVLRGIWVVVVEVVKHCPRFWLRRRLRAVPVVTLKTCLVWRHMG</sequence>
<gene>
    <name evidence="2" type="ORF">BDU57DRAFT_518405</name>
</gene>
<keyword evidence="1" id="KW-0812">Transmembrane</keyword>
<dbReference type="EMBL" id="ML979136">
    <property type="protein sequence ID" value="KAF1915438.1"/>
    <property type="molecule type" value="Genomic_DNA"/>
</dbReference>
<dbReference type="AlphaFoldDB" id="A0A6A5QKP2"/>
<dbReference type="Proteomes" id="UP000800096">
    <property type="component" value="Unassembled WGS sequence"/>
</dbReference>
<evidence type="ECO:0000313" key="2">
    <source>
        <dbReference type="EMBL" id="KAF1915438.1"/>
    </source>
</evidence>
<keyword evidence="1" id="KW-0472">Membrane</keyword>
<name>A0A6A5QKP2_AMPQU</name>
<protein>
    <submittedName>
        <fullName evidence="2">Uncharacterized protein</fullName>
    </submittedName>
</protein>
<evidence type="ECO:0000256" key="1">
    <source>
        <dbReference type="SAM" id="Phobius"/>
    </source>
</evidence>